<keyword evidence="4" id="KW-0732">Signal</keyword>
<evidence type="ECO:0000256" key="4">
    <source>
        <dbReference type="SAM" id="SignalP"/>
    </source>
</evidence>
<gene>
    <name evidence="6" type="ORF">J2792_002798</name>
</gene>
<comment type="caution">
    <text evidence="6">The sequence shown here is derived from an EMBL/GenBank/DDBJ whole genome shotgun (WGS) entry which is preliminary data.</text>
</comment>
<evidence type="ECO:0000256" key="3">
    <source>
        <dbReference type="SAM" id="MobiDB-lite"/>
    </source>
</evidence>
<dbReference type="CDD" id="cd00254">
    <property type="entry name" value="LT-like"/>
    <property type="match status" value="1"/>
</dbReference>
<evidence type="ECO:0000256" key="1">
    <source>
        <dbReference type="ARBA" id="ARBA00007734"/>
    </source>
</evidence>
<dbReference type="InterPro" id="IPR023346">
    <property type="entry name" value="Lysozyme-like_dom_sf"/>
</dbReference>
<organism evidence="6 7">
    <name type="scientific">Novosphingobium capsulatum</name>
    <dbReference type="NCBI Taxonomy" id="13688"/>
    <lineage>
        <taxon>Bacteria</taxon>
        <taxon>Pseudomonadati</taxon>
        <taxon>Pseudomonadota</taxon>
        <taxon>Alphaproteobacteria</taxon>
        <taxon>Sphingomonadales</taxon>
        <taxon>Sphingomonadaceae</taxon>
        <taxon>Novosphingobium</taxon>
    </lineage>
</organism>
<dbReference type="Proteomes" id="UP001184150">
    <property type="component" value="Unassembled WGS sequence"/>
</dbReference>
<reference evidence="6 7" key="1">
    <citation type="submission" date="2023-07" db="EMBL/GenBank/DDBJ databases">
        <title>Sorghum-associated microbial communities from plants grown in Nebraska, USA.</title>
        <authorList>
            <person name="Schachtman D."/>
        </authorList>
    </citation>
    <scope>NUCLEOTIDE SEQUENCE [LARGE SCALE GENOMIC DNA]</scope>
    <source>
        <strain evidence="6 7">DS1027</strain>
    </source>
</reference>
<proteinExistence type="inferred from homology"/>
<dbReference type="PANTHER" id="PTHR37423:SF2">
    <property type="entry name" value="MEMBRANE-BOUND LYTIC MUREIN TRANSGLYCOSYLASE C"/>
    <property type="match status" value="1"/>
</dbReference>
<dbReference type="RefSeq" id="WP_309805633.1">
    <property type="nucleotide sequence ID" value="NZ_JAVDRD010000007.1"/>
</dbReference>
<dbReference type="Gene3D" id="1.10.530.10">
    <property type="match status" value="1"/>
</dbReference>
<keyword evidence="7" id="KW-1185">Reference proteome</keyword>
<dbReference type="InterPro" id="IPR008258">
    <property type="entry name" value="Transglycosylase_SLT_dom_1"/>
</dbReference>
<name>A0ABU1MNL8_9SPHN</name>
<comment type="similarity">
    <text evidence="2">Belongs to the virb1 family.</text>
</comment>
<dbReference type="PANTHER" id="PTHR37423">
    <property type="entry name" value="SOLUBLE LYTIC MUREIN TRANSGLYCOSYLASE-RELATED"/>
    <property type="match status" value="1"/>
</dbReference>
<feature type="chain" id="PRO_5045215527" evidence="4">
    <location>
        <begin position="26"/>
        <end position="233"/>
    </location>
</feature>
<feature type="region of interest" description="Disordered" evidence="3">
    <location>
        <begin position="196"/>
        <end position="233"/>
    </location>
</feature>
<dbReference type="SUPFAM" id="SSF53955">
    <property type="entry name" value="Lysozyme-like"/>
    <property type="match status" value="1"/>
</dbReference>
<evidence type="ECO:0000313" key="6">
    <source>
        <dbReference type="EMBL" id="MDR6511915.1"/>
    </source>
</evidence>
<dbReference type="Pfam" id="PF01464">
    <property type="entry name" value="SLT"/>
    <property type="match status" value="1"/>
</dbReference>
<feature type="domain" description="Transglycosylase SLT" evidence="5">
    <location>
        <begin position="45"/>
        <end position="144"/>
    </location>
</feature>
<protein>
    <submittedName>
        <fullName evidence="6">Soluble lytic murein transglycosylase-like protein</fullName>
    </submittedName>
</protein>
<dbReference type="EMBL" id="JAVDRD010000007">
    <property type="protein sequence ID" value="MDR6511915.1"/>
    <property type="molecule type" value="Genomic_DNA"/>
</dbReference>
<sequence>MSRLAWLPALLVAMGLPWSSAPAFAKPPSRLVAPAAGGQSPWAPLVAEAAARFAVPEAWLAAVLAAESGGDPAAVSPSGAMGLMQLMPATWRAMSRTYGLGEDPFAPRANILAGAAYLRALHDRYGSPGFLAAYNAGPGRYEAYRRGLRPLPAETLRYVARLAPRLALPGERATTPPATRETLAAVPDWRAASLFASPRQTGRADQPTPGLTADALPAGLRDSLYPNATGSQP</sequence>
<comment type="similarity">
    <text evidence="1">Belongs to the transglycosylase Slt family.</text>
</comment>
<evidence type="ECO:0000256" key="2">
    <source>
        <dbReference type="ARBA" id="ARBA00009387"/>
    </source>
</evidence>
<accession>A0ABU1MNL8</accession>
<evidence type="ECO:0000259" key="5">
    <source>
        <dbReference type="Pfam" id="PF01464"/>
    </source>
</evidence>
<evidence type="ECO:0000313" key="7">
    <source>
        <dbReference type="Proteomes" id="UP001184150"/>
    </source>
</evidence>
<feature type="signal peptide" evidence="4">
    <location>
        <begin position="1"/>
        <end position="25"/>
    </location>
</feature>